<sequence>MTLFIAEVSSNHHQDIERCFEFIKASAAIGCDAVKFQLFRIEELFAPEILQRSEQHRARKAWELPVSFLPELKRCCDEAGIQFSCTPFYLDAVAELEPYVDFYKIASYELLWDELLIACANTGKPVVFSAGMANFDEIDHAVQVLKNAGCEDITLLHCVSAYPTPKAECNLAVLGHFRERYGIKVGWSDHSVAPEVIRRAVNRWQADCIEFHIDLDKQGAEYAAGHCWLPEQMQPVIAECREASILDGSPDKVLAPSEAPDRDWRADPSDGLRPLIHIRSTFGVNQ</sequence>
<reference evidence="3 4" key="1">
    <citation type="submission" date="2022-02" db="EMBL/GenBank/DDBJ databases">
        <title>The genome sequence of Shewanella sp. 3B26.</title>
        <authorList>
            <person name="Du J."/>
        </authorList>
    </citation>
    <scope>NUCLEOTIDE SEQUENCE [LARGE SCALE GENOMIC DNA]</scope>
    <source>
        <strain evidence="3 4">3B26</strain>
    </source>
</reference>
<dbReference type="GO" id="GO:0016051">
    <property type="term" value="P:carbohydrate biosynthetic process"/>
    <property type="evidence" value="ECO:0007669"/>
    <property type="project" value="InterPro"/>
</dbReference>
<name>A0AAJ1BFG6_9GAMM</name>
<feature type="domain" description="PseI/NeuA/B-like" evidence="2">
    <location>
        <begin position="23"/>
        <end position="250"/>
    </location>
</feature>
<evidence type="ECO:0000256" key="1">
    <source>
        <dbReference type="SAM" id="MobiDB-lite"/>
    </source>
</evidence>
<proteinExistence type="predicted"/>
<dbReference type="RefSeq" id="WP_240590282.1">
    <property type="nucleotide sequence ID" value="NZ_JAKUDL010000002.1"/>
</dbReference>
<dbReference type="GO" id="GO:0047444">
    <property type="term" value="F:N-acylneuraminate-9-phosphate synthase activity"/>
    <property type="evidence" value="ECO:0007669"/>
    <property type="project" value="TreeGrafter"/>
</dbReference>
<feature type="region of interest" description="Disordered" evidence="1">
    <location>
        <begin position="249"/>
        <end position="268"/>
    </location>
</feature>
<protein>
    <submittedName>
        <fullName evidence="3">N-acetylneuraminate synthase family protein</fullName>
    </submittedName>
</protein>
<dbReference type="Gene3D" id="3.20.20.70">
    <property type="entry name" value="Aldolase class I"/>
    <property type="match status" value="1"/>
</dbReference>
<keyword evidence="4" id="KW-1185">Reference proteome</keyword>
<evidence type="ECO:0000313" key="4">
    <source>
        <dbReference type="Proteomes" id="UP001297581"/>
    </source>
</evidence>
<dbReference type="InterPro" id="IPR051690">
    <property type="entry name" value="PseI-like"/>
</dbReference>
<dbReference type="PANTHER" id="PTHR42966">
    <property type="entry name" value="N-ACETYLNEURAMINATE SYNTHASE"/>
    <property type="match status" value="1"/>
</dbReference>
<dbReference type="Pfam" id="PF03102">
    <property type="entry name" value="NeuB"/>
    <property type="match status" value="1"/>
</dbReference>
<organism evidence="3 4">
    <name type="scientific">Shewanella zhuhaiensis</name>
    <dbReference type="NCBI Taxonomy" id="2919576"/>
    <lineage>
        <taxon>Bacteria</taxon>
        <taxon>Pseudomonadati</taxon>
        <taxon>Pseudomonadota</taxon>
        <taxon>Gammaproteobacteria</taxon>
        <taxon>Alteromonadales</taxon>
        <taxon>Shewanellaceae</taxon>
        <taxon>Shewanella</taxon>
    </lineage>
</organism>
<dbReference type="AlphaFoldDB" id="A0AAJ1BFG6"/>
<feature type="compositionally biased region" description="Basic and acidic residues" evidence="1">
    <location>
        <begin position="259"/>
        <end position="268"/>
    </location>
</feature>
<accession>A0AAJ1BFG6</accession>
<evidence type="ECO:0000313" key="3">
    <source>
        <dbReference type="EMBL" id="MCH4293801.1"/>
    </source>
</evidence>
<comment type="caution">
    <text evidence="3">The sequence shown here is derived from an EMBL/GenBank/DDBJ whole genome shotgun (WGS) entry which is preliminary data.</text>
</comment>
<dbReference type="InterPro" id="IPR013132">
    <property type="entry name" value="PseI/NeuA/B-like_N"/>
</dbReference>
<dbReference type="Proteomes" id="UP001297581">
    <property type="component" value="Unassembled WGS sequence"/>
</dbReference>
<evidence type="ECO:0000259" key="2">
    <source>
        <dbReference type="Pfam" id="PF03102"/>
    </source>
</evidence>
<dbReference type="SUPFAM" id="SSF51569">
    <property type="entry name" value="Aldolase"/>
    <property type="match status" value="1"/>
</dbReference>
<dbReference type="InterPro" id="IPR013785">
    <property type="entry name" value="Aldolase_TIM"/>
</dbReference>
<gene>
    <name evidence="3" type="ORF">MJ923_05725</name>
</gene>
<dbReference type="PANTHER" id="PTHR42966:SF1">
    <property type="entry name" value="SIALIC ACID SYNTHASE"/>
    <property type="match status" value="1"/>
</dbReference>
<dbReference type="EMBL" id="JAKUDL010000002">
    <property type="protein sequence ID" value="MCH4293801.1"/>
    <property type="molecule type" value="Genomic_DNA"/>
</dbReference>